<evidence type="ECO:0000256" key="1">
    <source>
        <dbReference type="ARBA" id="ARBA00004173"/>
    </source>
</evidence>
<evidence type="ECO:0000313" key="8">
    <source>
        <dbReference type="Proteomes" id="UP001153069"/>
    </source>
</evidence>
<feature type="region of interest" description="Disordered" evidence="5">
    <location>
        <begin position="1"/>
        <end position="22"/>
    </location>
</feature>
<feature type="compositionally biased region" description="Basic and acidic residues" evidence="5">
    <location>
        <begin position="70"/>
        <end position="82"/>
    </location>
</feature>
<feature type="compositionally biased region" description="Low complexity" evidence="5">
    <location>
        <begin position="110"/>
        <end position="122"/>
    </location>
</feature>
<organism evidence="7 8">
    <name type="scientific">Seminavis robusta</name>
    <dbReference type="NCBI Taxonomy" id="568900"/>
    <lineage>
        <taxon>Eukaryota</taxon>
        <taxon>Sar</taxon>
        <taxon>Stramenopiles</taxon>
        <taxon>Ochrophyta</taxon>
        <taxon>Bacillariophyta</taxon>
        <taxon>Bacillariophyceae</taxon>
        <taxon>Bacillariophycidae</taxon>
        <taxon>Naviculales</taxon>
        <taxon>Naviculaceae</taxon>
        <taxon>Seminavis</taxon>
    </lineage>
</organism>
<dbReference type="PANTHER" id="PTHR23354">
    <property type="entry name" value="NUCLEOLAR PROTEIN 7/ESTROGEN RECEPTOR COACTIVATOR-RELATED"/>
    <property type="match status" value="1"/>
</dbReference>
<accession>A0A9N8ENS7</accession>
<dbReference type="GO" id="GO:0005739">
    <property type="term" value="C:mitochondrion"/>
    <property type="evidence" value="ECO:0007669"/>
    <property type="project" value="UniProtKB-SubCell"/>
</dbReference>
<protein>
    <recommendedName>
        <fullName evidence="4">Oxidation resistance protein 1</fullName>
    </recommendedName>
</protein>
<dbReference type="PROSITE" id="PS51886">
    <property type="entry name" value="TLDC"/>
    <property type="match status" value="1"/>
</dbReference>
<evidence type="ECO:0000256" key="3">
    <source>
        <dbReference type="ARBA" id="ARBA00023128"/>
    </source>
</evidence>
<dbReference type="Proteomes" id="UP001153069">
    <property type="component" value="Unassembled WGS sequence"/>
</dbReference>
<dbReference type="AlphaFoldDB" id="A0A9N8ENS7"/>
<reference evidence="7" key="1">
    <citation type="submission" date="2020-06" db="EMBL/GenBank/DDBJ databases">
        <authorList>
            <consortium name="Plant Systems Biology data submission"/>
        </authorList>
    </citation>
    <scope>NUCLEOTIDE SEQUENCE</scope>
    <source>
        <strain evidence="7">D6</strain>
    </source>
</reference>
<dbReference type="Pfam" id="PF07534">
    <property type="entry name" value="TLD"/>
    <property type="match status" value="1"/>
</dbReference>
<gene>
    <name evidence="7" type="ORF">SEMRO_1334_G263770.1</name>
</gene>
<comment type="subcellular location">
    <subcellularLocation>
        <location evidence="1">Mitochondrion</location>
    </subcellularLocation>
</comment>
<evidence type="ECO:0000259" key="6">
    <source>
        <dbReference type="PROSITE" id="PS51886"/>
    </source>
</evidence>
<dbReference type="SMART" id="SM00584">
    <property type="entry name" value="TLDc"/>
    <property type="match status" value="1"/>
</dbReference>
<sequence>MSTGSETPPERPAKAVTKEGILNDTDKDDEAWSLFQCCHPPKGEIDCWSALKQLLHLNGPETGTCTSGGKMKDNDNLQKDKNVESITKDEKEALLKKSDDVIVQGSLPDTSKSTISSENTSSGDIRNPSMEHPTLPPLSPGEKDRIAKVLECISQPVPPNSEEEKKESVAQQTPSALFHVAQAAAKSALEAQSGSAAQQEEEPTFDLNADDPQAAIQRLLEAGKRNESLKLRQQQHLERIEILLQECPTLLRPLEACCKALLLLESPSSQSAEDIISAVLGRSEQSKTLQFLKGDGDLEEDQQLKGIMTSCAHLGAVHAFIACRDATKQEQWKDRLKDLVDTPDDKKDPAIEALHQSLIQSHTRNLQGAHDKDPTPLLQEHFLEWHNRHVPGMLSTLPACMQTILLPSFEDEPTPENIIPSLNSIDGSGSLSPSASGTLSTWLHVIAHTLPRAQRKKAGQEWHRLYSSHSDGFNLSTLEHSLTGYHGATMILVEAFDKESSKTNQTFGAFASQPWIKQDAPEFYGDGDSFLFQLEPKFHVMRAGAADMSRQRQQWSPHYQYFYLDKNNLQNQPPTTISTNKDDSKKHESGIGLGGTRRRPRFFISSSLDHCHLGSSDATFAASVDQSATSGILLQNPFWELHSLEVWGLGGTAAMLSLQRHRSVQDAHLQKARQVDKAAFLNDFRSGLIESKMFGFREEMRNRDGGCMLDSEDGR</sequence>
<evidence type="ECO:0000256" key="5">
    <source>
        <dbReference type="SAM" id="MobiDB-lite"/>
    </source>
</evidence>
<dbReference type="OrthoDB" id="289228at2759"/>
<comment type="caution">
    <text evidence="7">The sequence shown here is derived from an EMBL/GenBank/DDBJ whole genome shotgun (WGS) entry which is preliminary data.</text>
</comment>
<comment type="similarity">
    <text evidence="2">Belongs to the OXR1 family.</text>
</comment>
<dbReference type="InterPro" id="IPR006571">
    <property type="entry name" value="TLDc_dom"/>
</dbReference>
<feature type="compositionally biased region" description="Basic and acidic residues" evidence="5">
    <location>
        <begin position="8"/>
        <end position="17"/>
    </location>
</feature>
<name>A0A9N8ENS7_9STRA</name>
<feature type="compositionally biased region" description="Basic and acidic residues" evidence="5">
    <location>
        <begin position="580"/>
        <end position="589"/>
    </location>
</feature>
<dbReference type="EMBL" id="CAICTM010001332">
    <property type="protein sequence ID" value="CAB9522721.1"/>
    <property type="molecule type" value="Genomic_DNA"/>
</dbReference>
<feature type="region of interest" description="Disordered" evidence="5">
    <location>
        <begin position="102"/>
        <end position="142"/>
    </location>
</feature>
<feature type="region of interest" description="Disordered" evidence="5">
    <location>
        <begin position="572"/>
        <end position="592"/>
    </location>
</feature>
<evidence type="ECO:0000313" key="7">
    <source>
        <dbReference type="EMBL" id="CAB9522721.1"/>
    </source>
</evidence>
<evidence type="ECO:0000256" key="4">
    <source>
        <dbReference type="ARBA" id="ARBA00040604"/>
    </source>
</evidence>
<keyword evidence="8" id="KW-1185">Reference proteome</keyword>
<evidence type="ECO:0000256" key="2">
    <source>
        <dbReference type="ARBA" id="ARBA00009540"/>
    </source>
</evidence>
<feature type="region of interest" description="Disordered" evidence="5">
    <location>
        <begin position="62"/>
        <end position="82"/>
    </location>
</feature>
<feature type="region of interest" description="Disordered" evidence="5">
    <location>
        <begin position="189"/>
        <end position="208"/>
    </location>
</feature>
<keyword evidence="3" id="KW-0496">Mitochondrion</keyword>
<dbReference type="PANTHER" id="PTHR23354:SF62">
    <property type="entry name" value="MUSTARD, ISOFORM V"/>
    <property type="match status" value="1"/>
</dbReference>
<feature type="domain" description="TLDc" evidence="6">
    <location>
        <begin position="438"/>
        <end position="650"/>
    </location>
</feature>
<proteinExistence type="inferred from homology"/>